<dbReference type="Proteomes" id="UP001220610">
    <property type="component" value="Chromosome"/>
</dbReference>
<protein>
    <submittedName>
        <fullName evidence="1">Uncharacterized protein</fullName>
    </submittedName>
</protein>
<proteinExistence type="predicted"/>
<dbReference type="AlphaFoldDB" id="A0AAJ5WQK7"/>
<name>A0AAJ5WQK7_9BACT</name>
<evidence type="ECO:0000313" key="2">
    <source>
        <dbReference type="Proteomes" id="UP001220610"/>
    </source>
</evidence>
<organism evidence="1 2">
    <name type="scientific">Candidatus Pseudobacter hemicellulosilyticus</name>
    <dbReference type="NCBI Taxonomy" id="3121375"/>
    <lineage>
        <taxon>Bacteria</taxon>
        <taxon>Pseudomonadati</taxon>
        <taxon>Bacteroidota</taxon>
        <taxon>Chitinophagia</taxon>
        <taxon>Chitinophagales</taxon>
        <taxon>Chitinophagaceae</taxon>
        <taxon>Pseudobacter</taxon>
    </lineage>
</organism>
<accession>A0AAJ5WQK7</accession>
<evidence type="ECO:0000313" key="1">
    <source>
        <dbReference type="EMBL" id="WEK35469.1"/>
    </source>
</evidence>
<reference evidence="1" key="1">
    <citation type="submission" date="2023-03" db="EMBL/GenBank/DDBJ databases">
        <title>Andean soil-derived lignocellulolytic bacterial consortium as a source of novel taxa and putative plastic-active enzymes.</title>
        <authorList>
            <person name="Diaz-Garcia L."/>
            <person name="Chuvochina M."/>
            <person name="Feuerriegel G."/>
            <person name="Bunk B."/>
            <person name="Sproer C."/>
            <person name="Streit W.R."/>
            <person name="Rodriguez L.M."/>
            <person name="Overmann J."/>
            <person name="Jimenez D.J."/>
        </authorList>
    </citation>
    <scope>NUCLEOTIDE SEQUENCE</scope>
    <source>
        <strain evidence="1">MAG 7</strain>
    </source>
</reference>
<sequence>MNWLKLADGVTGLFPKKVQVVLTYGNSGQEIGKYKLPEEFLPEKYDKPTVIEIQNQAWRITKATLVRDKTYLRSRKLLFEVEEMTSYEQGSRHLAPTTAFPSPLLGPKSLFSGPDLGMPAENWRQIEFLPTSLLPVIQEEIAIIEASLQPGVHADPLLGYDSLHIRERIGHSNLELPLTDLQQMIGGSETGSVQITAHEYVQQSFFFSTLNYRYYGIVLDGIIKDLSIEAFDSPDDEFMTVLESFGLMLVDWCNARMILNEIAETPENAPAIVSPDSIL</sequence>
<dbReference type="EMBL" id="CP119311">
    <property type="protein sequence ID" value="WEK35469.1"/>
    <property type="molecule type" value="Genomic_DNA"/>
</dbReference>
<gene>
    <name evidence="1" type="ORF">P0Y53_23505</name>
</gene>